<proteinExistence type="inferred from homology"/>
<dbReference type="GO" id="GO:0033499">
    <property type="term" value="P:galactose catabolic process via UDP-galactose, Leloir pathway"/>
    <property type="evidence" value="ECO:0007669"/>
    <property type="project" value="TreeGrafter"/>
</dbReference>
<dbReference type="Gene3D" id="3.40.50.720">
    <property type="entry name" value="NAD(P)-binding Rossmann-like Domain"/>
    <property type="match status" value="1"/>
</dbReference>
<gene>
    <name evidence="13" type="ORF">RSO01_79380</name>
</gene>
<evidence type="ECO:0000259" key="12">
    <source>
        <dbReference type="Pfam" id="PF01370"/>
    </source>
</evidence>
<sequence length="326" mass="34875">MTVTVLVTGGAGYIGSHVCKALAEAGDTPVCYDTLEKGHEWAVQWGPLEKGDIGDKARLDEVFTRHRPRAVIHLAGYIEVGESVRQPERYLHNNVTKSYALIDAAVRHHIEAFVFSSTCAVYGLPQMELLTETHPIAPLSPYAESKAKIEDALAEAAGRGLRSAALRYFNAAGADSGGTIGEAHNPETHLLPLAADAALGLGPALTLLGTDYPTPDGSCIRDFVHVSDLADAHLRAIAWLGGRSASGHETFNLGSGSGYSVRQAMAESGRIAGTPVPHAVGPRRPGDSPKLVGDIAKAKRELGWSPKRDLAAQIEDTLRWRRKMPR</sequence>
<accession>A0A512NPB7</accession>
<protein>
    <recommendedName>
        <fullName evidence="6">UDP-glucose 4-epimerase</fullName>
        <ecNumber evidence="5">5.1.3.2</ecNumber>
    </recommendedName>
    <alternativeName>
        <fullName evidence="11">Galactowaldenase</fullName>
    </alternativeName>
    <alternativeName>
        <fullName evidence="10">UDP-galactose 4-epimerase</fullName>
    </alternativeName>
</protein>
<feature type="domain" description="NAD-dependent epimerase/dehydratase" evidence="12">
    <location>
        <begin position="5"/>
        <end position="239"/>
    </location>
</feature>
<comment type="similarity">
    <text evidence="4">Belongs to the NAD(P)-dependent epimerase/dehydratase family.</text>
</comment>
<reference evidence="13 14" key="1">
    <citation type="submission" date="2019-07" db="EMBL/GenBank/DDBJ databases">
        <title>Whole genome shotgun sequence of Reyranella soli NBRC 108950.</title>
        <authorList>
            <person name="Hosoyama A."/>
            <person name="Uohara A."/>
            <person name="Ohji S."/>
            <person name="Ichikawa N."/>
        </authorList>
    </citation>
    <scope>NUCLEOTIDE SEQUENCE [LARGE SCALE GENOMIC DNA]</scope>
    <source>
        <strain evidence="13 14">NBRC 108950</strain>
    </source>
</reference>
<dbReference type="UniPathway" id="UPA00214"/>
<dbReference type="Pfam" id="PF01370">
    <property type="entry name" value="Epimerase"/>
    <property type="match status" value="1"/>
</dbReference>
<name>A0A512NPB7_9HYPH</name>
<keyword evidence="8" id="KW-0413">Isomerase</keyword>
<keyword evidence="7" id="KW-0520">NAD</keyword>
<evidence type="ECO:0000256" key="4">
    <source>
        <dbReference type="ARBA" id="ARBA00007637"/>
    </source>
</evidence>
<dbReference type="Proteomes" id="UP000321058">
    <property type="component" value="Unassembled WGS sequence"/>
</dbReference>
<dbReference type="InterPro" id="IPR005886">
    <property type="entry name" value="UDP_G4E"/>
</dbReference>
<keyword evidence="9" id="KW-0119">Carbohydrate metabolism</keyword>
<evidence type="ECO:0000256" key="7">
    <source>
        <dbReference type="ARBA" id="ARBA00023027"/>
    </source>
</evidence>
<keyword evidence="14" id="KW-1185">Reference proteome</keyword>
<evidence type="ECO:0000256" key="8">
    <source>
        <dbReference type="ARBA" id="ARBA00023235"/>
    </source>
</evidence>
<evidence type="ECO:0000256" key="10">
    <source>
        <dbReference type="ARBA" id="ARBA00031367"/>
    </source>
</evidence>
<comment type="caution">
    <text evidence="13">The sequence shown here is derived from an EMBL/GenBank/DDBJ whole genome shotgun (WGS) entry which is preliminary data.</text>
</comment>
<evidence type="ECO:0000256" key="6">
    <source>
        <dbReference type="ARBA" id="ARBA00018569"/>
    </source>
</evidence>
<evidence type="ECO:0000256" key="9">
    <source>
        <dbReference type="ARBA" id="ARBA00023277"/>
    </source>
</evidence>
<dbReference type="RefSeq" id="WP_147156105.1">
    <property type="nucleotide sequence ID" value="NZ_BKAJ01000182.1"/>
</dbReference>
<dbReference type="SUPFAM" id="SSF51735">
    <property type="entry name" value="NAD(P)-binding Rossmann-fold domains"/>
    <property type="match status" value="1"/>
</dbReference>
<evidence type="ECO:0000256" key="11">
    <source>
        <dbReference type="ARBA" id="ARBA00033067"/>
    </source>
</evidence>
<dbReference type="AlphaFoldDB" id="A0A512NPB7"/>
<organism evidence="13 14">
    <name type="scientific">Reyranella soli</name>
    <dbReference type="NCBI Taxonomy" id="1230389"/>
    <lineage>
        <taxon>Bacteria</taxon>
        <taxon>Pseudomonadati</taxon>
        <taxon>Pseudomonadota</taxon>
        <taxon>Alphaproteobacteria</taxon>
        <taxon>Hyphomicrobiales</taxon>
        <taxon>Reyranellaceae</taxon>
        <taxon>Reyranella</taxon>
    </lineage>
</organism>
<comment type="cofactor">
    <cofactor evidence="2">
        <name>NAD(+)</name>
        <dbReference type="ChEBI" id="CHEBI:57540"/>
    </cofactor>
</comment>
<dbReference type="PRINTS" id="PR01713">
    <property type="entry name" value="NUCEPIMERASE"/>
</dbReference>
<dbReference type="NCBIfam" id="TIGR01179">
    <property type="entry name" value="galE"/>
    <property type="match status" value="1"/>
</dbReference>
<evidence type="ECO:0000256" key="2">
    <source>
        <dbReference type="ARBA" id="ARBA00001911"/>
    </source>
</evidence>
<dbReference type="Gene3D" id="3.90.25.10">
    <property type="entry name" value="UDP-galactose 4-epimerase, domain 1"/>
    <property type="match status" value="1"/>
</dbReference>
<dbReference type="PANTHER" id="PTHR43725">
    <property type="entry name" value="UDP-GLUCOSE 4-EPIMERASE"/>
    <property type="match status" value="1"/>
</dbReference>
<dbReference type="InterPro" id="IPR001509">
    <property type="entry name" value="Epimerase_deHydtase"/>
</dbReference>
<evidence type="ECO:0000313" key="14">
    <source>
        <dbReference type="Proteomes" id="UP000321058"/>
    </source>
</evidence>
<dbReference type="EC" id="5.1.3.2" evidence="5"/>
<dbReference type="InterPro" id="IPR036291">
    <property type="entry name" value="NAD(P)-bd_dom_sf"/>
</dbReference>
<evidence type="ECO:0000313" key="13">
    <source>
        <dbReference type="EMBL" id="GEP60772.1"/>
    </source>
</evidence>
<dbReference type="GO" id="GO:0003978">
    <property type="term" value="F:UDP-glucose 4-epimerase activity"/>
    <property type="evidence" value="ECO:0007669"/>
    <property type="project" value="UniProtKB-EC"/>
</dbReference>
<dbReference type="OrthoDB" id="9801785at2"/>
<dbReference type="PANTHER" id="PTHR43725:SF53">
    <property type="entry name" value="UDP-ARABINOSE 4-EPIMERASE 1"/>
    <property type="match status" value="1"/>
</dbReference>
<dbReference type="EMBL" id="BKAJ01000182">
    <property type="protein sequence ID" value="GEP60772.1"/>
    <property type="molecule type" value="Genomic_DNA"/>
</dbReference>
<comment type="pathway">
    <text evidence="3">Carbohydrate metabolism; galactose metabolism.</text>
</comment>
<evidence type="ECO:0000256" key="3">
    <source>
        <dbReference type="ARBA" id="ARBA00004947"/>
    </source>
</evidence>
<comment type="catalytic activity">
    <reaction evidence="1">
        <text>UDP-alpha-D-glucose = UDP-alpha-D-galactose</text>
        <dbReference type="Rhea" id="RHEA:22168"/>
        <dbReference type="ChEBI" id="CHEBI:58885"/>
        <dbReference type="ChEBI" id="CHEBI:66914"/>
        <dbReference type="EC" id="5.1.3.2"/>
    </reaction>
</comment>
<evidence type="ECO:0000256" key="5">
    <source>
        <dbReference type="ARBA" id="ARBA00013189"/>
    </source>
</evidence>
<evidence type="ECO:0000256" key="1">
    <source>
        <dbReference type="ARBA" id="ARBA00000083"/>
    </source>
</evidence>